<dbReference type="AlphaFoldDB" id="L8GR65"/>
<protein>
    <recommendedName>
        <fullName evidence="5">Kinase</fullName>
        <ecNumber evidence="5">2.7.-.-</ecNumber>
    </recommendedName>
</protein>
<evidence type="ECO:0000313" key="8">
    <source>
        <dbReference type="EMBL" id="ELR15133.1"/>
    </source>
</evidence>
<keyword evidence="6" id="KW-0472">Membrane</keyword>
<accession>L8GR65</accession>
<evidence type="ECO:0000259" key="7">
    <source>
        <dbReference type="PROSITE" id="PS50222"/>
    </source>
</evidence>
<dbReference type="SUPFAM" id="SSF47473">
    <property type="entry name" value="EF-hand"/>
    <property type="match status" value="1"/>
</dbReference>
<evidence type="ECO:0000256" key="2">
    <source>
        <dbReference type="ARBA" id="ARBA00022679"/>
    </source>
</evidence>
<evidence type="ECO:0000256" key="1">
    <source>
        <dbReference type="ARBA" id="ARBA00007374"/>
    </source>
</evidence>
<dbReference type="InterPro" id="IPR038286">
    <property type="entry name" value="IPK_sf"/>
</dbReference>
<dbReference type="Proteomes" id="UP000011083">
    <property type="component" value="Unassembled WGS sequence"/>
</dbReference>
<dbReference type="PROSITE" id="PS00018">
    <property type="entry name" value="EF_HAND_1"/>
    <property type="match status" value="1"/>
</dbReference>
<dbReference type="InterPro" id="IPR002048">
    <property type="entry name" value="EF_hand_dom"/>
</dbReference>
<proteinExistence type="inferred from homology"/>
<dbReference type="GO" id="GO:0005737">
    <property type="term" value="C:cytoplasm"/>
    <property type="evidence" value="ECO:0007669"/>
    <property type="project" value="TreeGrafter"/>
</dbReference>
<keyword evidence="6" id="KW-1133">Transmembrane helix</keyword>
<dbReference type="SUPFAM" id="SSF56104">
    <property type="entry name" value="SAICAR synthase-like"/>
    <property type="match status" value="1"/>
</dbReference>
<dbReference type="InterPro" id="IPR005522">
    <property type="entry name" value="IPK"/>
</dbReference>
<dbReference type="RefSeq" id="XP_004337146.1">
    <property type="nucleotide sequence ID" value="XM_004337098.1"/>
</dbReference>
<dbReference type="EC" id="2.7.-.-" evidence="5"/>
<dbReference type="Pfam" id="PF13202">
    <property type="entry name" value="EF-hand_5"/>
    <property type="match status" value="1"/>
</dbReference>
<dbReference type="PROSITE" id="PS50222">
    <property type="entry name" value="EF_HAND_2"/>
    <property type="match status" value="1"/>
</dbReference>
<name>L8GR65_ACACF</name>
<evidence type="ECO:0000256" key="6">
    <source>
        <dbReference type="SAM" id="Phobius"/>
    </source>
</evidence>
<dbReference type="Gene3D" id="1.10.238.10">
    <property type="entry name" value="EF-hand"/>
    <property type="match status" value="1"/>
</dbReference>
<dbReference type="OrthoDB" id="338650at2759"/>
<keyword evidence="9" id="KW-1185">Reference proteome</keyword>
<dbReference type="GO" id="GO:0005509">
    <property type="term" value="F:calcium ion binding"/>
    <property type="evidence" value="ECO:0007669"/>
    <property type="project" value="InterPro"/>
</dbReference>
<keyword evidence="6" id="KW-0812">Transmembrane</keyword>
<organism evidence="8 9">
    <name type="scientific">Acanthamoeba castellanii (strain ATCC 30010 / Neff)</name>
    <dbReference type="NCBI Taxonomy" id="1257118"/>
    <lineage>
        <taxon>Eukaryota</taxon>
        <taxon>Amoebozoa</taxon>
        <taxon>Discosea</taxon>
        <taxon>Longamoebia</taxon>
        <taxon>Centramoebida</taxon>
        <taxon>Acanthamoebidae</taxon>
        <taxon>Acanthamoeba</taxon>
    </lineage>
</organism>
<dbReference type="GO" id="GO:0032958">
    <property type="term" value="P:inositol phosphate biosynthetic process"/>
    <property type="evidence" value="ECO:0007669"/>
    <property type="project" value="InterPro"/>
</dbReference>
<dbReference type="Gene3D" id="3.30.470.160">
    <property type="entry name" value="Inositol polyphosphate kinase"/>
    <property type="match status" value="1"/>
</dbReference>
<dbReference type="GO" id="GO:0005634">
    <property type="term" value="C:nucleus"/>
    <property type="evidence" value="ECO:0007669"/>
    <property type="project" value="TreeGrafter"/>
</dbReference>
<evidence type="ECO:0000256" key="4">
    <source>
        <dbReference type="ARBA" id="ARBA00022837"/>
    </source>
</evidence>
<feature type="domain" description="EF-hand" evidence="7">
    <location>
        <begin position="152"/>
        <end position="187"/>
    </location>
</feature>
<dbReference type="InterPro" id="IPR011992">
    <property type="entry name" value="EF-hand-dom_pair"/>
</dbReference>
<dbReference type="GO" id="GO:0016301">
    <property type="term" value="F:kinase activity"/>
    <property type="evidence" value="ECO:0007669"/>
    <property type="project" value="UniProtKB-KW"/>
</dbReference>
<reference evidence="8 9" key="1">
    <citation type="journal article" date="2013" name="Genome Biol.">
        <title>Genome of Acanthamoeba castellanii highlights extensive lateral gene transfer and early evolution of tyrosine kinase signaling.</title>
        <authorList>
            <person name="Clarke M."/>
            <person name="Lohan A.J."/>
            <person name="Liu B."/>
            <person name="Lagkouvardos I."/>
            <person name="Roy S."/>
            <person name="Zafar N."/>
            <person name="Bertelli C."/>
            <person name="Schilde C."/>
            <person name="Kianianmomeni A."/>
            <person name="Burglin T.R."/>
            <person name="Frech C."/>
            <person name="Turcotte B."/>
            <person name="Kopec K.O."/>
            <person name="Synnott J.M."/>
            <person name="Choo C."/>
            <person name="Paponov I."/>
            <person name="Finkler A."/>
            <person name="Soon Heng Tan C."/>
            <person name="Hutchins A.P."/>
            <person name="Weinmeier T."/>
            <person name="Rattei T."/>
            <person name="Chu J.S."/>
            <person name="Gimenez G."/>
            <person name="Irimia M."/>
            <person name="Rigden D.J."/>
            <person name="Fitzpatrick D.A."/>
            <person name="Lorenzo-Morales J."/>
            <person name="Bateman A."/>
            <person name="Chiu C.H."/>
            <person name="Tang P."/>
            <person name="Hegemann P."/>
            <person name="Fromm H."/>
            <person name="Raoult D."/>
            <person name="Greub G."/>
            <person name="Miranda-Saavedra D."/>
            <person name="Chen N."/>
            <person name="Nash P."/>
            <person name="Ginger M.L."/>
            <person name="Horn M."/>
            <person name="Schaap P."/>
            <person name="Caler L."/>
            <person name="Loftus B."/>
        </authorList>
    </citation>
    <scope>NUCLEOTIDE SEQUENCE [LARGE SCALE GENOMIC DNA]</scope>
    <source>
        <strain evidence="8 9">Neff</strain>
    </source>
</reference>
<keyword evidence="2 5" id="KW-0808">Transferase</keyword>
<keyword evidence="4" id="KW-0106">Calcium</keyword>
<dbReference type="GeneID" id="14915648"/>
<sequence length="538" mass="60193">MGNAQGNLTAAESSHLLASTDFDRAELRRVYERFSNKYSTGFMTRDEFIRENMELQGGSPALWEEIFDAFNTDGDDRIDFKGKRSYLFTLHWMMAVVLVTMVMPDDEEEAWWVGGWGGEYIIGISMVTNGESQDKLKWAFQLYDKGTANKPEIEAGADELFRQLDANGDGEISWEEFKAGCDGSLEASACAAFAGSLLGAIEVVSKHQEMATFDNQVRWCSAAAAPPPMEEGRNSRESRERGVAPAWWWLVVVVVVVVVVVLLVAVVVVVFAVLMTAGLAVQVAGHKGKDAMLKEATNILKPLAAPEFEFYEQVRKLPDDVQKFFPAYFGRRSMTDPSGKSTSHYIVLEDLTKGLDAACVCDLKIGRRGHDEQASTKKVLQQKALCAVTTSSSLGFRMCGMRYWRKDETLVVRDKPWGAKLRDSTMRPALVEFLDNGENIRFEAIDAWLPKLRAILSWFESQTSFHFYSSSVLLIYDAKGSETDVRLVDFAHTEAASTTDENYLFGLKTLVEIMEDIVREGRTTTHVYENQSHTKPSA</sequence>
<dbReference type="STRING" id="1257118.L8GR65"/>
<dbReference type="EMBL" id="KB008036">
    <property type="protein sequence ID" value="ELR15133.1"/>
    <property type="molecule type" value="Genomic_DNA"/>
</dbReference>
<dbReference type="InterPro" id="IPR018247">
    <property type="entry name" value="EF_Hand_1_Ca_BS"/>
</dbReference>
<gene>
    <name evidence="8" type="ORF">ACA1_216350</name>
</gene>
<dbReference type="VEuPathDB" id="AmoebaDB:ACA1_216350"/>
<dbReference type="PANTHER" id="PTHR12400:SF21">
    <property type="entry name" value="KINASE"/>
    <property type="match status" value="1"/>
</dbReference>
<comment type="similarity">
    <text evidence="1 5">Belongs to the inositol phosphokinase (IPK) family.</text>
</comment>
<evidence type="ECO:0000256" key="3">
    <source>
        <dbReference type="ARBA" id="ARBA00022777"/>
    </source>
</evidence>
<dbReference type="PANTHER" id="PTHR12400">
    <property type="entry name" value="INOSITOL POLYPHOSPHATE KINASE"/>
    <property type="match status" value="1"/>
</dbReference>
<keyword evidence="3 5" id="KW-0418">Kinase</keyword>
<dbReference type="KEGG" id="acan:ACA1_216350"/>
<evidence type="ECO:0000256" key="5">
    <source>
        <dbReference type="RuleBase" id="RU363090"/>
    </source>
</evidence>
<dbReference type="Pfam" id="PF03770">
    <property type="entry name" value="IPK"/>
    <property type="match status" value="1"/>
</dbReference>
<evidence type="ECO:0000313" key="9">
    <source>
        <dbReference type="Proteomes" id="UP000011083"/>
    </source>
</evidence>
<feature type="transmembrane region" description="Helical" evidence="6">
    <location>
        <begin position="246"/>
        <end position="274"/>
    </location>
</feature>